<name>T2J5V7_CROWT</name>
<reference evidence="1 2" key="2">
    <citation type="submission" date="2013-09" db="EMBL/GenBank/DDBJ databases">
        <title>Whole genome comparison of six Crocosphaera watsonii strains with differing phenotypes.</title>
        <authorList>
            <person name="Bench S.R."/>
            <person name="Heller P."/>
            <person name="Frank I."/>
            <person name="Arciniega M."/>
            <person name="Shilova I.N."/>
            <person name="Zehr J.P."/>
        </authorList>
    </citation>
    <scope>NUCLEOTIDE SEQUENCE [LARGE SCALE GENOMIC DNA]</scope>
    <source>
        <strain evidence="1 2">WH 0401</strain>
    </source>
</reference>
<sequence>MNNKGKWTGYSVDLIYLIHKRLEKRTQSTHKIKLERRDY</sequence>
<dbReference type="AlphaFoldDB" id="T2J5V7"/>
<dbReference type="RefSeq" id="WP_021834447.1">
    <property type="nucleotide sequence ID" value="NZ_CAQM01000053.1"/>
</dbReference>
<accession>T2J5V7</accession>
<reference evidence="1 2" key="1">
    <citation type="submission" date="2013-01" db="EMBL/GenBank/DDBJ databases">
        <authorList>
            <person name="Bench S."/>
        </authorList>
    </citation>
    <scope>NUCLEOTIDE SEQUENCE [LARGE SCALE GENOMIC DNA]</scope>
    <source>
        <strain evidence="1 2">WH 0401</strain>
    </source>
</reference>
<protein>
    <submittedName>
        <fullName evidence="1">Uncharacterized protein</fullName>
    </submittedName>
</protein>
<gene>
    <name evidence="1" type="ORF">CWATWH0401_1171</name>
</gene>
<dbReference type="Proteomes" id="UP000018198">
    <property type="component" value="Unassembled WGS sequence"/>
</dbReference>
<evidence type="ECO:0000313" key="2">
    <source>
        <dbReference type="Proteomes" id="UP000018198"/>
    </source>
</evidence>
<evidence type="ECO:0000313" key="1">
    <source>
        <dbReference type="EMBL" id="CCQ59872.1"/>
    </source>
</evidence>
<dbReference type="EMBL" id="CAQM01000053">
    <property type="protein sequence ID" value="CCQ59872.1"/>
    <property type="molecule type" value="Genomic_DNA"/>
</dbReference>
<comment type="caution">
    <text evidence="1">The sequence shown here is derived from an EMBL/GenBank/DDBJ whole genome shotgun (WGS) entry which is preliminary data.</text>
</comment>
<proteinExistence type="predicted"/>
<organism evidence="1 2">
    <name type="scientific">Crocosphaera watsonii WH 0401</name>
    <dbReference type="NCBI Taxonomy" id="555881"/>
    <lineage>
        <taxon>Bacteria</taxon>
        <taxon>Bacillati</taxon>
        <taxon>Cyanobacteriota</taxon>
        <taxon>Cyanophyceae</taxon>
        <taxon>Oscillatoriophycideae</taxon>
        <taxon>Chroococcales</taxon>
        <taxon>Aphanothecaceae</taxon>
        <taxon>Crocosphaera</taxon>
    </lineage>
</organism>